<evidence type="ECO:0000259" key="3">
    <source>
        <dbReference type="Pfam" id="PF21307"/>
    </source>
</evidence>
<dbReference type="InterPro" id="IPR006311">
    <property type="entry name" value="TAT_signal"/>
</dbReference>
<keyword evidence="1" id="KW-0732">Signal</keyword>
<comment type="caution">
    <text evidence="5">The sequence shown here is derived from an EMBL/GenBank/DDBJ whole genome shotgun (WGS) entry which is preliminary data.</text>
</comment>
<protein>
    <submittedName>
        <fullName evidence="5">Glycoside hydrolase family 95 protein</fullName>
    </submittedName>
</protein>
<dbReference type="InterPro" id="IPR012341">
    <property type="entry name" value="6hp_glycosidase-like_sf"/>
</dbReference>
<keyword evidence="6" id="KW-1185">Reference proteome</keyword>
<dbReference type="Pfam" id="PF21307">
    <property type="entry name" value="Glyco_hydro_95_C"/>
    <property type="match status" value="1"/>
</dbReference>
<evidence type="ECO:0000259" key="2">
    <source>
        <dbReference type="Pfam" id="PF14498"/>
    </source>
</evidence>
<dbReference type="Pfam" id="PF22124">
    <property type="entry name" value="Glyco_hydro_95_cat"/>
    <property type="match status" value="1"/>
</dbReference>
<dbReference type="Gene3D" id="1.50.10.10">
    <property type="match status" value="1"/>
</dbReference>
<dbReference type="InterPro" id="IPR049053">
    <property type="entry name" value="AFCA-like_C"/>
</dbReference>
<name>A0ABT6J6F7_9GAMM</name>
<proteinExistence type="predicted"/>
<feature type="domain" description="Alpha fucosidase A-like C-terminal" evidence="3">
    <location>
        <begin position="709"/>
        <end position="767"/>
    </location>
</feature>
<dbReference type="PIRSF" id="PIRSF007663">
    <property type="entry name" value="UCP007663"/>
    <property type="match status" value="1"/>
</dbReference>
<dbReference type="InterPro" id="IPR027414">
    <property type="entry name" value="GH95_N_dom"/>
</dbReference>
<dbReference type="Pfam" id="PF14498">
    <property type="entry name" value="Glyco_hyd_65N_2"/>
    <property type="match status" value="1"/>
</dbReference>
<evidence type="ECO:0000256" key="1">
    <source>
        <dbReference type="SAM" id="SignalP"/>
    </source>
</evidence>
<feature type="domain" description="Glycosyl hydrolase family 95 catalytic" evidence="4">
    <location>
        <begin position="305"/>
        <end position="702"/>
    </location>
</feature>
<keyword evidence="5" id="KW-0378">Hydrolase</keyword>
<gene>
    <name evidence="5" type="ORF">QFW77_05385</name>
</gene>
<dbReference type="SUPFAM" id="SSF48208">
    <property type="entry name" value="Six-hairpin glycosidases"/>
    <property type="match status" value="1"/>
</dbReference>
<dbReference type="Proteomes" id="UP001156940">
    <property type="component" value="Unassembled WGS sequence"/>
</dbReference>
<evidence type="ECO:0000313" key="6">
    <source>
        <dbReference type="Proteomes" id="UP001156940"/>
    </source>
</evidence>
<dbReference type="EMBL" id="JARXRM010000024">
    <property type="protein sequence ID" value="MDH5822422.1"/>
    <property type="molecule type" value="Genomic_DNA"/>
</dbReference>
<reference evidence="5 6" key="1">
    <citation type="submission" date="2023-04" db="EMBL/GenBank/DDBJ databases">
        <title>Luteimonas endophyticus RD2P54.</title>
        <authorList>
            <person name="Sun J.-Q."/>
        </authorList>
    </citation>
    <scope>NUCLEOTIDE SEQUENCE [LARGE SCALE GENOMIC DNA]</scope>
    <source>
        <strain evidence="5 6">RD2P54</strain>
    </source>
</reference>
<dbReference type="InterPro" id="IPR008928">
    <property type="entry name" value="6-hairpin_glycosidase_sf"/>
</dbReference>
<dbReference type="PANTHER" id="PTHR31084">
    <property type="entry name" value="ALPHA-L-FUCOSIDASE 2"/>
    <property type="match status" value="1"/>
</dbReference>
<sequence length="791" mass="87055">MLDLSRRRMLQAACGSAALGLLPAAAAAAAGRGEAGFVPMTPQDLQLRYRVPARQWVDALPLGNGRIGAMVWGGTARERLQLNEDTLFAGGPHDAVNPRARAALPEVRRLIFAGRYAEAEALASDTLMAVPLRQMPYQAPGDLWIDFDGIDDVAGYSRTLDLDTAIASSRFTAGPATHVRETFVSAVDRCVVMRLACDRPGGLTGLLSATCDLDHTVTASPDGLLLAGRNGSRHGIAGALRFAVRTRLLQRGGRAAVRDGRLRFEGADEIVLMIALATSHVRYDDVSGDPEAITRHQIETAAARGYEALRSEHVAEHRRLFRRVTLDLGRTPAAERPTHERVERFASEDDPALAALYFQYGRYLLISSSRPGSQPANLQGIWNDLQDPPWSSKWTLNINTQMNYWPAEVGALPECVEPLERMVFELAEAGARTARRMYGAPGWVVHHNTDLWRQTAPIDGARFGLWPMGGAWLLRHLWDRWDYGRDPGYLRRIYPLFRGAVEFYLAFLVEDPATGELVTNPSLSPENRHPHGSSLCAGPAMDSQLLRDLFAQFAEAAMRLKVDRELVERADAAAARLPADRIGRGGQLQEWRQDWDLDAPEPDHRHVSHLYALHPGHAINVRDTPGLAAAARTSLRLRGDEATGWGIGWRINLWARLGDGAHAYRVLEMLLSHARTYPNLFDAHPPFQIDGNFGGAAGIAEMVVQDWGGEIFLLPALPPRWPNGRFEGARLRGAARLDLAWRDGALDSARLTSDRGGEYRVSWRGSALAVVLEAGEHATLHRGEDGALQRA</sequence>
<dbReference type="PROSITE" id="PS51318">
    <property type="entry name" value="TAT"/>
    <property type="match status" value="1"/>
</dbReference>
<feature type="domain" description="Glycosyl hydrolase family 95 N-terminal" evidence="2">
    <location>
        <begin position="47"/>
        <end position="280"/>
    </location>
</feature>
<evidence type="ECO:0000259" key="4">
    <source>
        <dbReference type="Pfam" id="PF22124"/>
    </source>
</evidence>
<feature type="chain" id="PRO_5047334456" evidence="1">
    <location>
        <begin position="30"/>
        <end position="791"/>
    </location>
</feature>
<evidence type="ECO:0000313" key="5">
    <source>
        <dbReference type="EMBL" id="MDH5822422.1"/>
    </source>
</evidence>
<dbReference type="GO" id="GO:0016787">
    <property type="term" value="F:hydrolase activity"/>
    <property type="evidence" value="ECO:0007669"/>
    <property type="project" value="UniProtKB-KW"/>
</dbReference>
<dbReference type="RefSeq" id="WP_280573334.1">
    <property type="nucleotide sequence ID" value="NZ_JARXRM010000024.1"/>
</dbReference>
<dbReference type="InterPro" id="IPR016518">
    <property type="entry name" value="Alpha-L-fucosidase"/>
</dbReference>
<dbReference type="PANTHER" id="PTHR31084:SF0">
    <property type="entry name" value="ALPHA-L-FUCOSIDASE 2"/>
    <property type="match status" value="1"/>
</dbReference>
<accession>A0ABT6J6F7</accession>
<dbReference type="InterPro" id="IPR054363">
    <property type="entry name" value="GH95_cat"/>
</dbReference>
<organism evidence="5 6">
    <name type="scientific">Luteimonas endophytica</name>
    <dbReference type="NCBI Taxonomy" id="3042023"/>
    <lineage>
        <taxon>Bacteria</taxon>
        <taxon>Pseudomonadati</taxon>
        <taxon>Pseudomonadota</taxon>
        <taxon>Gammaproteobacteria</taxon>
        <taxon>Lysobacterales</taxon>
        <taxon>Lysobacteraceae</taxon>
        <taxon>Luteimonas</taxon>
    </lineage>
</organism>
<feature type="signal peptide" evidence="1">
    <location>
        <begin position="1"/>
        <end position="29"/>
    </location>
</feature>